<dbReference type="Gene3D" id="3.80.10.10">
    <property type="entry name" value="Ribonuclease Inhibitor"/>
    <property type="match status" value="1"/>
</dbReference>
<reference evidence="5 6" key="2">
    <citation type="journal article" date="2019" name="G3 (Bethesda)">
        <title>Hybrid Assembly of the Genome of the Entomopathogenic Nematode Steinernema carpocapsae Identifies the X-Chromosome.</title>
        <authorList>
            <person name="Serra L."/>
            <person name="Macchietto M."/>
            <person name="Macias-Munoz A."/>
            <person name="McGill C.J."/>
            <person name="Rodriguez I.M."/>
            <person name="Rodriguez B."/>
            <person name="Murad R."/>
            <person name="Mortazavi A."/>
        </authorList>
    </citation>
    <scope>NUCLEOTIDE SEQUENCE [LARGE SCALE GENOMIC DNA]</scope>
    <source>
        <strain evidence="5 6">ALL</strain>
    </source>
</reference>
<name>A0A4U5MEB1_STECR</name>
<dbReference type="PANTHER" id="PTHR12904:SF23">
    <property type="entry name" value="PROTEIN ZER-1 HOMOLOG"/>
    <property type="match status" value="1"/>
</dbReference>
<evidence type="ECO:0000256" key="2">
    <source>
        <dbReference type="SAM" id="MobiDB-lite"/>
    </source>
</evidence>
<keyword evidence="1" id="KW-0833">Ubl conjugation pathway</keyword>
<dbReference type="InterPro" id="IPR032675">
    <property type="entry name" value="LRR_dom_sf"/>
</dbReference>
<feature type="domain" description="Zer-1-like leucine-rich repeats region" evidence="4">
    <location>
        <begin position="294"/>
        <end position="431"/>
    </location>
</feature>
<dbReference type="Pfam" id="PF22964">
    <property type="entry name" value="ZER1-like_2nd"/>
    <property type="match status" value="1"/>
</dbReference>
<gene>
    <name evidence="5" type="ORF">L596_023642</name>
</gene>
<dbReference type="SUPFAM" id="SSF52047">
    <property type="entry name" value="RNI-like"/>
    <property type="match status" value="1"/>
</dbReference>
<dbReference type="InterPro" id="IPR051341">
    <property type="entry name" value="Zyg-11_UBL_adapter"/>
</dbReference>
<proteinExistence type="predicted"/>
<evidence type="ECO:0000259" key="4">
    <source>
        <dbReference type="Pfam" id="PF25013"/>
    </source>
</evidence>
<dbReference type="InterPro" id="IPR056845">
    <property type="entry name" value="LRR_Zer-1"/>
</dbReference>
<keyword evidence="6" id="KW-1185">Reference proteome</keyword>
<feature type="region of interest" description="Disordered" evidence="2">
    <location>
        <begin position="51"/>
        <end position="86"/>
    </location>
</feature>
<dbReference type="PANTHER" id="PTHR12904">
    <property type="match status" value="1"/>
</dbReference>
<evidence type="ECO:0000313" key="6">
    <source>
        <dbReference type="Proteomes" id="UP000298663"/>
    </source>
</evidence>
<reference evidence="5 6" key="1">
    <citation type="journal article" date="2015" name="Genome Biol.">
        <title>Comparative genomics of Steinernema reveals deeply conserved gene regulatory networks.</title>
        <authorList>
            <person name="Dillman A.R."/>
            <person name="Macchietto M."/>
            <person name="Porter C.F."/>
            <person name="Rogers A."/>
            <person name="Williams B."/>
            <person name="Antoshechkin I."/>
            <person name="Lee M.M."/>
            <person name="Goodwin Z."/>
            <person name="Lu X."/>
            <person name="Lewis E.E."/>
            <person name="Goodrich-Blair H."/>
            <person name="Stock S.P."/>
            <person name="Adams B.J."/>
            <person name="Sternberg P.W."/>
            <person name="Mortazavi A."/>
        </authorList>
    </citation>
    <scope>NUCLEOTIDE SEQUENCE [LARGE SCALE GENOMIC DNA]</scope>
    <source>
        <strain evidence="5 6">ALL</strain>
    </source>
</reference>
<comment type="caution">
    <text evidence="5">The sequence shown here is derived from an EMBL/GenBank/DDBJ whole genome shotgun (WGS) entry which is preliminary data.</text>
</comment>
<feature type="domain" description="Protein zer-1 homolog-like C-terminal" evidence="3">
    <location>
        <begin position="498"/>
        <end position="566"/>
    </location>
</feature>
<dbReference type="EMBL" id="AZBU02000008">
    <property type="protein sequence ID" value="TKR67494.1"/>
    <property type="molecule type" value="Genomic_DNA"/>
</dbReference>
<dbReference type="AlphaFoldDB" id="A0A4U5MEB1"/>
<dbReference type="OrthoDB" id="5783533at2759"/>
<dbReference type="InterPro" id="IPR055142">
    <property type="entry name" value="ZER1-like_C"/>
</dbReference>
<dbReference type="GO" id="GO:0031462">
    <property type="term" value="C:Cul2-RING ubiquitin ligase complex"/>
    <property type="evidence" value="ECO:0007669"/>
    <property type="project" value="TreeGrafter"/>
</dbReference>
<evidence type="ECO:0000259" key="3">
    <source>
        <dbReference type="Pfam" id="PF22964"/>
    </source>
</evidence>
<sequence>MTYTESDLPLSAPSLVNLTAAKVSEHSYLLGCEVPELRMKELKINCEEPCSSSQLPRRKRSFDQVQSGPGSDDERGPAGVPVSQKDKIRFPSPCSAALFRAFRKRHQVKPGGEIKIPEYVLMHFADSVRFPLEEMDLRNLRICDRLLATLIEAHKDRLIDLDLSDVKGVNGRDLNQLLDERDVQLTKLKQLSLSNFEVLQKQLQRKIGIARRNQPMLGAKDLVGSSSSIDIKGVQNDSADDESSREPCIEMDIEPTDIPILTERCPNVVSLRLCKEPEANVSTDAESTNEFLSRVLKPLRKVSRIDLSHWNHVEDLRGILPAAKNLTNLVLFDVPDLYNAVDTISQLSNLRLLDLSQSNRDSGTYPKPVTSLHKLVTSLSHLSNLDISFTNLASKPSPDDRPFKGKGLIASDIFGLRHLKSKLKYLGCFNCENASKCGQIPAEVVCGDGDEDQIILALKIYKDRAKILQSVLNESYQLYRFVNDLKRHTEALHLVLRAMRVHLNDSTLQIAGSASLFYIIRQVEMNRQTKMDVIAALLSGMEEHIEEQVMVRNCCLSLCQFEIPRTSFSITTTSPSSLSKCSSGTTATS</sequence>
<accession>A0A4U5MEB1</accession>
<dbReference type="STRING" id="34508.A0A4U5MEB1"/>
<evidence type="ECO:0000313" key="5">
    <source>
        <dbReference type="EMBL" id="TKR67494.1"/>
    </source>
</evidence>
<organism evidence="5 6">
    <name type="scientific">Steinernema carpocapsae</name>
    <name type="common">Entomopathogenic nematode</name>
    <dbReference type="NCBI Taxonomy" id="34508"/>
    <lineage>
        <taxon>Eukaryota</taxon>
        <taxon>Metazoa</taxon>
        <taxon>Ecdysozoa</taxon>
        <taxon>Nematoda</taxon>
        <taxon>Chromadorea</taxon>
        <taxon>Rhabditida</taxon>
        <taxon>Tylenchina</taxon>
        <taxon>Panagrolaimomorpha</taxon>
        <taxon>Strongyloidoidea</taxon>
        <taxon>Steinernematidae</taxon>
        <taxon>Steinernema</taxon>
    </lineage>
</organism>
<evidence type="ECO:0000256" key="1">
    <source>
        <dbReference type="ARBA" id="ARBA00022786"/>
    </source>
</evidence>
<protein>
    <submittedName>
        <fullName evidence="5">Uncharacterized protein</fullName>
    </submittedName>
</protein>
<dbReference type="Proteomes" id="UP000298663">
    <property type="component" value="Unassembled WGS sequence"/>
</dbReference>
<dbReference type="Pfam" id="PF25013">
    <property type="entry name" value="LRR_Zer-1"/>
    <property type="match status" value="1"/>
</dbReference>